<gene>
    <name evidence="2" type="ORF">SAMN05444169_6729</name>
</gene>
<proteinExistence type="predicted"/>
<dbReference type="RefSeq" id="WP_079569720.1">
    <property type="nucleotide sequence ID" value="NZ_LT670818.1"/>
</dbReference>
<evidence type="ECO:0000313" key="3">
    <source>
        <dbReference type="Proteomes" id="UP000190675"/>
    </source>
</evidence>
<sequence length="104" mass="11428">MRNALSSVIAAALNATVAAVAVPAQAHERWPVIPAEIGVAPRIGGVGWAPYRCAVGPVYNFYHGAYYAGEPPAVYLGYAYRPYYRYTAYRVLPRTYLCDTGEPW</sequence>
<organism evidence="2 3">
    <name type="scientific">Bradyrhizobium erythrophlei</name>
    <dbReference type="NCBI Taxonomy" id="1437360"/>
    <lineage>
        <taxon>Bacteria</taxon>
        <taxon>Pseudomonadati</taxon>
        <taxon>Pseudomonadota</taxon>
        <taxon>Alphaproteobacteria</taxon>
        <taxon>Hyphomicrobiales</taxon>
        <taxon>Nitrobacteraceae</taxon>
        <taxon>Bradyrhizobium</taxon>
    </lineage>
</organism>
<evidence type="ECO:0000256" key="1">
    <source>
        <dbReference type="SAM" id="SignalP"/>
    </source>
</evidence>
<dbReference type="Proteomes" id="UP000190675">
    <property type="component" value="Chromosome I"/>
</dbReference>
<protein>
    <submittedName>
        <fullName evidence="2">Uncharacterized protein</fullName>
    </submittedName>
</protein>
<evidence type="ECO:0000313" key="2">
    <source>
        <dbReference type="EMBL" id="SHH29052.1"/>
    </source>
</evidence>
<dbReference type="AlphaFoldDB" id="A0A1M5RRW6"/>
<keyword evidence="1" id="KW-0732">Signal</keyword>
<dbReference type="OrthoDB" id="8255921at2"/>
<name>A0A1M5RRW6_9BRAD</name>
<accession>A0A1M5RRW6</accession>
<feature type="signal peptide" evidence="1">
    <location>
        <begin position="1"/>
        <end position="26"/>
    </location>
</feature>
<feature type="chain" id="PRO_5012997053" evidence="1">
    <location>
        <begin position="27"/>
        <end position="104"/>
    </location>
</feature>
<dbReference type="EMBL" id="LT670818">
    <property type="protein sequence ID" value="SHH29052.1"/>
    <property type="molecule type" value="Genomic_DNA"/>
</dbReference>
<reference evidence="2 3" key="1">
    <citation type="submission" date="2016-11" db="EMBL/GenBank/DDBJ databases">
        <authorList>
            <person name="Jaros S."/>
            <person name="Januszkiewicz K."/>
            <person name="Wedrychowicz H."/>
        </authorList>
    </citation>
    <scope>NUCLEOTIDE SEQUENCE [LARGE SCALE GENOMIC DNA]</scope>
    <source>
        <strain evidence="2 3">GAS242</strain>
    </source>
</reference>